<evidence type="ECO:0000256" key="8">
    <source>
        <dbReference type="ARBA" id="ARBA00023136"/>
    </source>
</evidence>
<keyword evidence="6" id="KW-0067">ATP-binding</keyword>
<dbReference type="GO" id="GO:0016887">
    <property type="term" value="F:ATP hydrolysis activity"/>
    <property type="evidence" value="ECO:0007669"/>
    <property type="project" value="InterPro"/>
</dbReference>
<dbReference type="SUPFAM" id="SSF52540">
    <property type="entry name" value="P-loop containing nucleoside triphosphate hydrolases"/>
    <property type="match status" value="2"/>
</dbReference>
<feature type="domain" description="ABC transporter" evidence="11">
    <location>
        <begin position="1144"/>
        <end position="1379"/>
    </location>
</feature>
<evidence type="ECO:0000256" key="9">
    <source>
        <dbReference type="SAM" id="MobiDB-lite"/>
    </source>
</evidence>
<dbReference type="EMBL" id="NIDF01000018">
    <property type="protein sequence ID" value="TYJ56881.1"/>
    <property type="molecule type" value="Genomic_DNA"/>
</dbReference>
<evidence type="ECO:0000256" key="3">
    <source>
        <dbReference type="ARBA" id="ARBA00022692"/>
    </source>
</evidence>
<evidence type="ECO:0000256" key="1">
    <source>
        <dbReference type="ARBA" id="ARBA00004141"/>
    </source>
</evidence>
<evidence type="ECO:0008006" key="15">
    <source>
        <dbReference type="Google" id="ProtNLM"/>
    </source>
</evidence>
<keyword evidence="3 10" id="KW-0812">Transmembrane</keyword>
<dbReference type="PROSITE" id="PS00211">
    <property type="entry name" value="ABC_TRANSPORTER_1"/>
    <property type="match status" value="1"/>
</dbReference>
<dbReference type="PROSITE" id="PS50929">
    <property type="entry name" value="ABC_TM1F"/>
    <property type="match status" value="2"/>
</dbReference>
<dbReference type="Pfam" id="PF00005">
    <property type="entry name" value="ABC_tran"/>
    <property type="match status" value="2"/>
</dbReference>
<dbReference type="InterPro" id="IPR003439">
    <property type="entry name" value="ABC_transporter-like_ATP-bd"/>
</dbReference>
<protein>
    <recommendedName>
        <fullName evidence="15">Multidrug resistance-associated protein 1</fullName>
    </recommendedName>
</protein>
<evidence type="ECO:0000256" key="2">
    <source>
        <dbReference type="ARBA" id="ARBA00022448"/>
    </source>
</evidence>
<feature type="transmembrane region" description="Helical" evidence="10">
    <location>
        <begin position="824"/>
        <end position="846"/>
    </location>
</feature>
<reference evidence="13 14" key="1">
    <citation type="submission" date="2017-05" db="EMBL/GenBank/DDBJ databases">
        <title>The Genome Sequence of Tsuchiyaea wingfieldii DSM 27421.</title>
        <authorList>
            <person name="Cuomo C."/>
            <person name="Passer A."/>
            <person name="Billmyre B."/>
            <person name="Heitman J."/>
        </authorList>
    </citation>
    <scope>NUCLEOTIDE SEQUENCE [LARGE SCALE GENOMIC DNA]</scope>
    <source>
        <strain evidence="13 14">DSM 27421</strain>
    </source>
</reference>
<gene>
    <name evidence="13" type="ORF">B9479_002326</name>
</gene>
<accession>A0A5D3B2Y6</accession>
<feature type="transmembrane region" description="Helical" evidence="10">
    <location>
        <begin position="939"/>
        <end position="957"/>
    </location>
</feature>
<feature type="transmembrane region" description="Helical" evidence="10">
    <location>
        <begin position="212"/>
        <end position="234"/>
    </location>
</feature>
<comment type="subcellular location">
    <subcellularLocation>
        <location evidence="1">Membrane</location>
        <topology evidence="1">Multi-pass membrane protein</topology>
    </subcellularLocation>
</comment>
<dbReference type="InterPro" id="IPR017871">
    <property type="entry name" value="ABC_transporter-like_CS"/>
</dbReference>
<dbReference type="Pfam" id="PF00664">
    <property type="entry name" value="ABC_membrane"/>
    <property type="match status" value="2"/>
</dbReference>
<dbReference type="FunFam" id="1.20.1560.10:FF:000013">
    <property type="entry name" value="ABC transporter C family member 2"/>
    <property type="match status" value="1"/>
</dbReference>
<dbReference type="InterPro" id="IPR050173">
    <property type="entry name" value="ABC_transporter_C-like"/>
</dbReference>
<feature type="transmembrane region" description="Helical" evidence="10">
    <location>
        <begin position="303"/>
        <end position="328"/>
    </location>
</feature>
<keyword evidence="4" id="KW-0677">Repeat</keyword>
<dbReference type="InterPro" id="IPR003593">
    <property type="entry name" value="AAA+_ATPase"/>
</dbReference>
<evidence type="ECO:0000259" key="12">
    <source>
        <dbReference type="PROSITE" id="PS50929"/>
    </source>
</evidence>
<keyword evidence="14" id="KW-1185">Reference proteome</keyword>
<keyword evidence="8 10" id="KW-0472">Membrane</keyword>
<dbReference type="InterPro" id="IPR036640">
    <property type="entry name" value="ABC1_TM_sf"/>
</dbReference>
<feature type="transmembrane region" description="Helical" evidence="10">
    <location>
        <begin position="963"/>
        <end position="982"/>
    </location>
</feature>
<dbReference type="SMART" id="SM00382">
    <property type="entry name" value="AAA"/>
    <property type="match status" value="2"/>
</dbReference>
<dbReference type="GO" id="GO:0005524">
    <property type="term" value="F:ATP binding"/>
    <property type="evidence" value="ECO:0007669"/>
    <property type="project" value="UniProtKB-KW"/>
</dbReference>
<dbReference type="CDD" id="cd03244">
    <property type="entry name" value="ABCC_MRP_domain2"/>
    <property type="match status" value="1"/>
</dbReference>
<dbReference type="SUPFAM" id="SSF90123">
    <property type="entry name" value="ABC transporter transmembrane region"/>
    <property type="match status" value="2"/>
</dbReference>
<dbReference type="GO" id="GO:0016020">
    <property type="term" value="C:membrane"/>
    <property type="evidence" value="ECO:0007669"/>
    <property type="project" value="UniProtKB-SubCell"/>
</dbReference>
<dbReference type="Proteomes" id="UP000322245">
    <property type="component" value="Unassembled WGS sequence"/>
</dbReference>
<dbReference type="InterPro" id="IPR027417">
    <property type="entry name" value="P-loop_NTPase"/>
</dbReference>
<feature type="transmembrane region" description="Helical" evidence="10">
    <location>
        <begin position="400"/>
        <end position="423"/>
    </location>
</feature>
<dbReference type="PROSITE" id="PS50893">
    <property type="entry name" value="ABC_TRANSPORTER_2"/>
    <property type="match status" value="2"/>
</dbReference>
<comment type="caution">
    <text evidence="13">The sequence shown here is derived from an EMBL/GenBank/DDBJ whole genome shotgun (WGS) entry which is preliminary data.</text>
</comment>
<feature type="domain" description="ABC transmembrane type-1" evidence="12">
    <location>
        <begin position="164"/>
        <end position="458"/>
    </location>
</feature>
<feature type="transmembrane region" description="Helical" evidence="10">
    <location>
        <begin position="1080"/>
        <end position="1100"/>
    </location>
</feature>
<dbReference type="Gene3D" id="1.20.1560.10">
    <property type="entry name" value="ABC transporter type 1, transmembrane domain"/>
    <property type="match status" value="2"/>
</dbReference>
<evidence type="ECO:0000256" key="5">
    <source>
        <dbReference type="ARBA" id="ARBA00022741"/>
    </source>
</evidence>
<evidence type="ECO:0000256" key="7">
    <source>
        <dbReference type="ARBA" id="ARBA00022989"/>
    </source>
</evidence>
<dbReference type="CDD" id="cd18597">
    <property type="entry name" value="ABC_6TM_YOR1_D1_like"/>
    <property type="match status" value="1"/>
</dbReference>
<sequence>MSLPGYHPTPAPLATFQKQYLPYSNASFASKFFVHWITPIVKIAWSRRIDQEGEYLRTYVYSLTDDLKSKTLGDALEARYMARLPPSRRPDLYRHTSNSHDNPAPYHQEYIERQTSKVYRKGKKKIRKGRIVLEDDEVYDMSLAKAMFLTVWKLMVYNNSMNSVAQILRLTAPLMTKLLITSLTTSYTLHQSSLSSQLQDRSLEGLEQPRSVGFMVGVAVGLWAMLLVATLLLYHTWFEAAIMGKKLNSALVMMIGRKSMRLSGRSRLEMTDGRLTTMLSVDCSAIERFCTNTLDITATPLSFILGITLLIHTIGPSALSGLLVLFLAGPLKVYMFQRISRLKKEQSGIVDQRVKVLGEVLGRMKAVKMYGWESIWERKVEGMRKGELDRLRANSWGKAGLSMFMGFVPTLAAIMTFVTYSVSGHELDAGIVFAALQYFNVLRAPITLLPQFLSNLSEAKVAVERLSKLFEAEELEGDIKIDPASPYGLVVEVTEFQYDSSSPQASTSYRRHGHEQEAVPSPTAASDATARDGSFTLKDIDLRIPRGCLVCIVGPIGAGKSALLTGLIKEMKMTKGDVVFGGTVSYVPQHDWVQSGTIRDIITFSCSPEDIDEKRLEEVIDACALRSDLAMMPQGVLTYIGERGVTLSGGQRQRLCIARATYAQTSVVLLDDPLSAVDANVSEHLVQNCILGTLADRTRLLVTHSLEVLPYADMVLVMNQDEDGSGRIIQQGRYEELLNRPGAFQNLISRFGSAVNTRAQTPIDRKASMVPTPEQIEEALLKDDHGIEHQATPENPKLVLEEEKAEGSIGWEVYRRYAQAIRPWPFPLLILAFLLLSQAATVYNTVFLGFWSEDKYDGLTQGRYMIIYGGLGALMALFSLGAIFTTLLAGISASYTLFNRAWSGVIRSPSSWHDRTPTGRIINRLSKDTENIDDRLSDVWYSVASAALSIAGTFGLILYVYPWIALLFIPVLLFNYLAFLYYRVTTRDLVRLASTARSHVYSNFGEQLSGSSVIRAFRQQESFELRLGESIDTELATVMCGNFAQGRWTGIRISFVSYLLILSVAVFGVMFRHTVPPSRFGVVLTYVIATASTLTGIIGLMTEIEQQMNNVERILSYGDLSPEGPPQLPSDPNPATPWPTQGAVSFHDVNLRYRSDLPLALRGLSFDIKPGEKIGVMGRTGAGKSSITQALFRTVEISDGRIDIDGRDIRNLGVDTLRQRLSVIPQEAFVFGGTVRDNIDPTGTRSEAELRDSINIVCVNASDKLKSKFQLDAVVKDGGSNFSTGEKQLLALVRALNRHSKILVLDEATSSVDFETDALIRSIINKHFAGVTVISIAHRIQTVAYCDRIMVMDAGAMAEFDSPLQLYDRSDSIFRKLCDKSGLARTDLVELRSESGMIEEAAHAAEPLRL</sequence>
<dbReference type="CDD" id="cd03250">
    <property type="entry name" value="ABCC_MRP_domain1"/>
    <property type="match status" value="1"/>
</dbReference>
<dbReference type="Gene3D" id="3.40.50.300">
    <property type="entry name" value="P-loop containing nucleotide triphosphate hydrolases"/>
    <property type="match status" value="2"/>
</dbReference>
<dbReference type="PANTHER" id="PTHR24223">
    <property type="entry name" value="ATP-BINDING CASSETTE SUB-FAMILY C"/>
    <property type="match status" value="1"/>
</dbReference>
<evidence type="ECO:0000256" key="4">
    <source>
        <dbReference type="ARBA" id="ARBA00022737"/>
    </source>
</evidence>
<feature type="domain" description="ABC transmembrane type-1" evidence="12">
    <location>
        <begin position="828"/>
        <end position="1106"/>
    </location>
</feature>
<feature type="region of interest" description="Disordered" evidence="9">
    <location>
        <begin position="501"/>
        <end position="530"/>
    </location>
</feature>
<dbReference type="PANTHER" id="PTHR24223:SF415">
    <property type="entry name" value="FI20190P1"/>
    <property type="match status" value="1"/>
</dbReference>
<dbReference type="CDD" id="cd18606">
    <property type="entry name" value="ABC_6TM_YOR1_D2_like"/>
    <property type="match status" value="1"/>
</dbReference>
<evidence type="ECO:0000313" key="14">
    <source>
        <dbReference type="Proteomes" id="UP000322245"/>
    </source>
</evidence>
<keyword evidence="5" id="KW-0547">Nucleotide-binding</keyword>
<organism evidence="13 14">
    <name type="scientific">Cryptococcus floricola</name>
    <dbReference type="NCBI Taxonomy" id="2591691"/>
    <lineage>
        <taxon>Eukaryota</taxon>
        <taxon>Fungi</taxon>
        <taxon>Dikarya</taxon>
        <taxon>Basidiomycota</taxon>
        <taxon>Agaricomycotina</taxon>
        <taxon>Tremellomycetes</taxon>
        <taxon>Tremellales</taxon>
        <taxon>Cryptococcaceae</taxon>
        <taxon>Cryptococcus</taxon>
    </lineage>
</organism>
<dbReference type="InterPro" id="IPR011527">
    <property type="entry name" value="ABC1_TM_dom"/>
</dbReference>
<evidence type="ECO:0000313" key="13">
    <source>
        <dbReference type="EMBL" id="TYJ56881.1"/>
    </source>
</evidence>
<dbReference type="GO" id="GO:0140359">
    <property type="term" value="F:ABC-type transporter activity"/>
    <property type="evidence" value="ECO:0007669"/>
    <property type="project" value="InterPro"/>
</dbReference>
<evidence type="ECO:0000256" key="10">
    <source>
        <dbReference type="SAM" id="Phobius"/>
    </source>
</evidence>
<keyword evidence="7 10" id="KW-1133">Transmembrane helix</keyword>
<evidence type="ECO:0000256" key="6">
    <source>
        <dbReference type="ARBA" id="ARBA00022840"/>
    </source>
</evidence>
<keyword evidence="2" id="KW-0813">Transport</keyword>
<feature type="transmembrane region" description="Helical" evidence="10">
    <location>
        <begin position="1055"/>
        <end position="1074"/>
    </location>
</feature>
<proteinExistence type="predicted"/>
<dbReference type="FunFam" id="3.40.50.300:FF:000997">
    <property type="entry name" value="Multidrug resistance-associated protein 1"/>
    <property type="match status" value="1"/>
</dbReference>
<name>A0A5D3B2Y6_9TREE</name>
<feature type="domain" description="ABC transporter" evidence="11">
    <location>
        <begin position="519"/>
        <end position="750"/>
    </location>
</feature>
<dbReference type="FunFam" id="3.40.50.300:FF:000630">
    <property type="entry name" value="ATP-binding cassette (ABC) transporter, putative"/>
    <property type="match status" value="1"/>
</dbReference>
<feature type="transmembrane region" description="Helical" evidence="10">
    <location>
        <begin position="866"/>
        <end position="898"/>
    </location>
</feature>
<evidence type="ECO:0000259" key="11">
    <source>
        <dbReference type="PROSITE" id="PS50893"/>
    </source>
</evidence>